<feature type="transmembrane region" description="Helical" evidence="1">
    <location>
        <begin position="128"/>
        <end position="149"/>
    </location>
</feature>
<organism evidence="2 3">
    <name type="scientific">Cystobacter ferrugineus</name>
    <dbReference type="NCBI Taxonomy" id="83449"/>
    <lineage>
        <taxon>Bacteria</taxon>
        <taxon>Pseudomonadati</taxon>
        <taxon>Myxococcota</taxon>
        <taxon>Myxococcia</taxon>
        <taxon>Myxococcales</taxon>
        <taxon>Cystobacterineae</taxon>
        <taxon>Archangiaceae</taxon>
        <taxon>Cystobacter</taxon>
    </lineage>
</organism>
<evidence type="ECO:0008006" key="4">
    <source>
        <dbReference type="Google" id="ProtNLM"/>
    </source>
</evidence>
<evidence type="ECO:0000256" key="1">
    <source>
        <dbReference type="SAM" id="Phobius"/>
    </source>
</evidence>
<dbReference type="RefSeq" id="WP_071904433.1">
    <property type="nucleotide sequence ID" value="NZ_MPIN01000018.1"/>
</dbReference>
<dbReference type="EMBL" id="MPIN01000018">
    <property type="protein sequence ID" value="OJH34604.1"/>
    <property type="molecule type" value="Genomic_DNA"/>
</dbReference>
<comment type="caution">
    <text evidence="2">The sequence shown here is derived from an EMBL/GenBank/DDBJ whole genome shotgun (WGS) entry which is preliminary data.</text>
</comment>
<dbReference type="Proteomes" id="UP000182229">
    <property type="component" value="Unassembled WGS sequence"/>
</dbReference>
<protein>
    <recommendedName>
        <fullName evidence="4">Protein kinase</fullName>
    </recommendedName>
</protein>
<keyword evidence="1" id="KW-1133">Transmembrane helix</keyword>
<evidence type="ECO:0000313" key="3">
    <source>
        <dbReference type="Proteomes" id="UP000182229"/>
    </source>
</evidence>
<dbReference type="AlphaFoldDB" id="A0A1L9AX80"/>
<keyword evidence="3" id="KW-1185">Reference proteome</keyword>
<name>A0A1L9AX80_9BACT</name>
<evidence type="ECO:0000313" key="2">
    <source>
        <dbReference type="EMBL" id="OJH34604.1"/>
    </source>
</evidence>
<accession>A0A1L9AX80</accession>
<reference evidence="3" key="1">
    <citation type="submission" date="2016-11" db="EMBL/GenBank/DDBJ databases">
        <authorList>
            <person name="Shukria A."/>
            <person name="Stevens D.C."/>
        </authorList>
    </citation>
    <scope>NUCLEOTIDE SEQUENCE [LARGE SCALE GENOMIC DNA]</scope>
    <source>
        <strain evidence="3">Cbfe23</strain>
    </source>
</reference>
<gene>
    <name evidence="2" type="ORF">BON30_43205</name>
</gene>
<sequence length="254" mass="27184">MSDTREWKGQHIGPYRIGERYREVPEGEGQLHEAHHVETGAPALAMIPPGGEDWRLPTPWSLRTTNFPDAGVLIVDAEPGADAPVPTTHELALGAIRTAGALASLDASGETPAHFARKSPPARARHQGLCQALAGVGLVFAAGVALMLWPDTPGPTPAHLAHDGGLPFLPEEPIAFGNARQPSLPIVIGYPMPEKPFKQQATPPCIPVTEVEIRGGCWIPHAQSAPCPRSTAEYQGKCYIPSKKEEPQPRSVEQ</sequence>
<keyword evidence="1" id="KW-0812">Transmembrane</keyword>
<proteinExistence type="predicted"/>
<reference evidence="2 3" key="2">
    <citation type="submission" date="2016-12" db="EMBL/GenBank/DDBJ databases">
        <title>Draft Genome Sequence of Cystobacter ferrugineus Strain Cbfe23.</title>
        <authorList>
            <person name="Akbar S."/>
            <person name="Dowd S.E."/>
            <person name="Stevens D.C."/>
        </authorList>
    </citation>
    <scope>NUCLEOTIDE SEQUENCE [LARGE SCALE GENOMIC DNA]</scope>
    <source>
        <strain evidence="2 3">Cbfe23</strain>
    </source>
</reference>
<keyword evidence="1" id="KW-0472">Membrane</keyword>